<dbReference type="InterPro" id="IPR013324">
    <property type="entry name" value="RNA_pol_sigma_r3/r4-like"/>
</dbReference>
<dbReference type="InterPro" id="IPR014284">
    <property type="entry name" value="RNA_pol_sigma-70_dom"/>
</dbReference>
<dbReference type="Pfam" id="PF04542">
    <property type="entry name" value="Sigma70_r2"/>
    <property type="match status" value="1"/>
</dbReference>
<evidence type="ECO:0000313" key="9">
    <source>
        <dbReference type="Proteomes" id="UP000274920"/>
    </source>
</evidence>
<dbReference type="GO" id="GO:0003677">
    <property type="term" value="F:DNA binding"/>
    <property type="evidence" value="ECO:0007669"/>
    <property type="project" value="UniProtKB-KW"/>
</dbReference>
<dbReference type="NCBIfam" id="TIGR02937">
    <property type="entry name" value="sigma70-ECF"/>
    <property type="match status" value="1"/>
</dbReference>
<dbReference type="InterPro" id="IPR013325">
    <property type="entry name" value="RNA_pol_sigma_r2"/>
</dbReference>
<dbReference type="RefSeq" id="WP_125129386.1">
    <property type="nucleotide sequence ID" value="NZ_RHJS01000002.1"/>
</dbReference>
<feature type="domain" description="RNA polymerase sigma-70 region 2" evidence="6">
    <location>
        <begin position="22"/>
        <end position="88"/>
    </location>
</feature>
<evidence type="ECO:0000256" key="1">
    <source>
        <dbReference type="ARBA" id="ARBA00010641"/>
    </source>
</evidence>
<sequence>MDDSKTMELLRKREQKALEEIIKKYNPYVSIIVYKILCGYSAEIDMQGVVNEIFFRMWENADKLDIQNYTDLKPYLGAIARNTAINEKNRIVQNLPLDEHILGEMNDSFSQIEKSQILQSAMAQLSKKNQILLLKYYFQGKKIKEIAEEENMPLSTVKINLKRSRSKLKKILEEEGFIYED</sequence>
<evidence type="ECO:0000256" key="2">
    <source>
        <dbReference type="ARBA" id="ARBA00023015"/>
    </source>
</evidence>
<dbReference type="GO" id="GO:0016987">
    <property type="term" value="F:sigma factor activity"/>
    <property type="evidence" value="ECO:0007669"/>
    <property type="project" value="UniProtKB-KW"/>
</dbReference>
<evidence type="ECO:0000256" key="4">
    <source>
        <dbReference type="ARBA" id="ARBA00023125"/>
    </source>
</evidence>
<dbReference type="SUPFAM" id="SSF88946">
    <property type="entry name" value="Sigma2 domain of RNA polymerase sigma factors"/>
    <property type="match status" value="1"/>
</dbReference>
<keyword evidence="2" id="KW-0805">Transcription regulation</keyword>
<evidence type="ECO:0000256" key="5">
    <source>
        <dbReference type="ARBA" id="ARBA00023163"/>
    </source>
</evidence>
<evidence type="ECO:0000259" key="6">
    <source>
        <dbReference type="Pfam" id="PF04542"/>
    </source>
</evidence>
<reference evidence="8" key="1">
    <citation type="submission" date="2018-10" db="EMBL/GenBank/DDBJ databases">
        <title>Schaedlerella arabinophila gen. nov. sp. nov., isolated from the mouse intestinal tract and comparative analysis with the genome of the closely related altered Schaedler flora strain ASF502.</title>
        <authorList>
            <person name="Miyake S."/>
            <person name="Soh M."/>
            <person name="Seedorf H."/>
        </authorList>
    </citation>
    <scope>NUCLEOTIDE SEQUENCE [LARGE SCALE GENOMIC DNA]</scope>
    <source>
        <strain evidence="8">DSM 106076</strain>
    </source>
</reference>
<keyword evidence="3" id="KW-0731">Sigma factor</keyword>
<keyword evidence="5" id="KW-0804">Transcription</keyword>
<dbReference type="PANTHER" id="PTHR43133">
    <property type="entry name" value="RNA POLYMERASE ECF-TYPE SIGMA FACTO"/>
    <property type="match status" value="1"/>
</dbReference>
<proteinExistence type="inferred from homology"/>
<dbReference type="Gene3D" id="1.10.1740.10">
    <property type="match status" value="1"/>
</dbReference>
<gene>
    <name evidence="8" type="ORF">EBB54_25025</name>
</gene>
<dbReference type="InterPro" id="IPR013249">
    <property type="entry name" value="RNA_pol_sigma70_r4_t2"/>
</dbReference>
<protein>
    <submittedName>
        <fullName evidence="8">RNA polymerase sigma factor</fullName>
    </submittedName>
</protein>
<dbReference type="Gene3D" id="1.10.10.10">
    <property type="entry name" value="Winged helix-like DNA-binding domain superfamily/Winged helix DNA-binding domain"/>
    <property type="match status" value="1"/>
</dbReference>
<comment type="similarity">
    <text evidence="1">Belongs to the sigma-70 factor family. ECF subfamily.</text>
</comment>
<evidence type="ECO:0000256" key="3">
    <source>
        <dbReference type="ARBA" id="ARBA00023082"/>
    </source>
</evidence>
<evidence type="ECO:0000259" key="7">
    <source>
        <dbReference type="Pfam" id="PF08281"/>
    </source>
</evidence>
<dbReference type="InterPro" id="IPR007627">
    <property type="entry name" value="RNA_pol_sigma70_r2"/>
</dbReference>
<dbReference type="AlphaFoldDB" id="A0A426DNB0"/>
<keyword evidence="4" id="KW-0238">DNA-binding</keyword>
<accession>A0A426DNB0</accession>
<evidence type="ECO:0000313" key="8">
    <source>
        <dbReference type="EMBL" id="RRK34230.1"/>
    </source>
</evidence>
<dbReference type="Pfam" id="PF08281">
    <property type="entry name" value="Sigma70_r4_2"/>
    <property type="match status" value="1"/>
</dbReference>
<dbReference type="SUPFAM" id="SSF88659">
    <property type="entry name" value="Sigma3 and sigma4 domains of RNA polymerase sigma factors"/>
    <property type="match status" value="1"/>
</dbReference>
<feature type="domain" description="RNA polymerase sigma factor 70 region 4 type 2" evidence="7">
    <location>
        <begin position="116"/>
        <end position="168"/>
    </location>
</feature>
<dbReference type="Proteomes" id="UP000274920">
    <property type="component" value="Unassembled WGS sequence"/>
</dbReference>
<dbReference type="InterPro" id="IPR039425">
    <property type="entry name" value="RNA_pol_sigma-70-like"/>
</dbReference>
<dbReference type="InterPro" id="IPR036388">
    <property type="entry name" value="WH-like_DNA-bd_sf"/>
</dbReference>
<dbReference type="PANTHER" id="PTHR43133:SF8">
    <property type="entry name" value="RNA POLYMERASE SIGMA FACTOR HI_1459-RELATED"/>
    <property type="match status" value="1"/>
</dbReference>
<comment type="caution">
    <text evidence="8">The sequence shown here is derived from an EMBL/GenBank/DDBJ whole genome shotgun (WGS) entry which is preliminary data.</text>
</comment>
<organism evidence="8 9">
    <name type="scientific">Schaedlerella arabinosiphila</name>
    <dbReference type="NCBI Taxonomy" id="2044587"/>
    <lineage>
        <taxon>Bacteria</taxon>
        <taxon>Bacillati</taxon>
        <taxon>Bacillota</taxon>
        <taxon>Clostridia</taxon>
        <taxon>Lachnospirales</taxon>
        <taxon>Lachnospiraceae</taxon>
        <taxon>Schaedlerella</taxon>
    </lineage>
</organism>
<name>A0A426DNB0_9FIRM</name>
<dbReference type="GO" id="GO:0006352">
    <property type="term" value="P:DNA-templated transcription initiation"/>
    <property type="evidence" value="ECO:0007669"/>
    <property type="project" value="InterPro"/>
</dbReference>
<dbReference type="EMBL" id="RHJS01000002">
    <property type="protein sequence ID" value="RRK34230.1"/>
    <property type="molecule type" value="Genomic_DNA"/>
</dbReference>
<keyword evidence="9" id="KW-1185">Reference proteome</keyword>